<dbReference type="CDD" id="cd05242">
    <property type="entry name" value="SDR_a8"/>
    <property type="match status" value="1"/>
</dbReference>
<dbReference type="RefSeq" id="WP_284300479.1">
    <property type="nucleotide sequence ID" value="NZ_BSSV01000008.1"/>
</dbReference>
<evidence type="ECO:0000259" key="3">
    <source>
        <dbReference type="Pfam" id="PF08338"/>
    </source>
</evidence>
<sequence length="306" mass="34081">MANVLITGGTGLIGQALVAQLKRDNHDVTVLTRHIAKAEKVFDFYVVIVDDLYQIDANIYFDVIVNLAGEPIADKRWSTRQKERIYQSRVDSTQHLVAWMKTRLMMPSALISGSAVGWYGDGKSSVLTEESGYHQEYTHDLCDAWEKTALSANQLGCRVCVMRTGLVLSSKGGFLKKMLPSFKCFAGGPISNGKQYMPWIHIEDMVNGILFLAFSQNKEALSGIFNFTAPKPVTNKVFSETLASVLGRPCMFFVPAAMLKLIFGEMARLLLTGQNAVPERLQKAGFEFEYHTLEPALENVLNKSKK</sequence>
<name>A0ABQ6HFR2_9GAMM</name>
<feature type="domain" description="DUF1731" evidence="3">
    <location>
        <begin position="254"/>
        <end position="300"/>
    </location>
</feature>
<dbReference type="Proteomes" id="UP001157134">
    <property type="component" value="Unassembled WGS sequence"/>
</dbReference>
<dbReference type="Gene3D" id="3.40.50.720">
    <property type="entry name" value="NAD(P)-binding Rossmann-like Domain"/>
    <property type="match status" value="1"/>
</dbReference>
<dbReference type="InterPro" id="IPR010099">
    <property type="entry name" value="SDR39U1"/>
</dbReference>
<dbReference type="SUPFAM" id="SSF51735">
    <property type="entry name" value="NAD(P)-binding Rossmann-fold domains"/>
    <property type="match status" value="1"/>
</dbReference>
<dbReference type="EMBL" id="BSSV01000008">
    <property type="protein sequence ID" value="GLX86937.1"/>
    <property type="molecule type" value="Genomic_DNA"/>
</dbReference>
<organism evidence="4 5">
    <name type="scientific">Thalassotalea loyana</name>
    <dbReference type="NCBI Taxonomy" id="280483"/>
    <lineage>
        <taxon>Bacteria</taxon>
        <taxon>Pseudomonadati</taxon>
        <taxon>Pseudomonadota</taxon>
        <taxon>Gammaproteobacteria</taxon>
        <taxon>Alteromonadales</taxon>
        <taxon>Colwelliaceae</taxon>
        <taxon>Thalassotalea</taxon>
    </lineage>
</organism>
<protein>
    <submittedName>
        <fullName evidence="4">Epimerase</fullName>
    </submittedName>
</protein>
<dbReference type="Pfam" id="PF01370">
    <property type="entry name" value="Epimerase"/>
    <property type="match status" value="1"/>
</dbReference>
<dbReference type="InterPro" id="IPR001509">
    <property type="entry name" value="Epimerase_deHydtase"/>
</dbReference>
<proteinExistence type="inferred from homology"/>
<keyword evidence="5" id="KW-1185">Reference proteome</keyword>
<gene>
    <name evidence="4" type="ORF">tloyanaT_31900</name>
</gene>
<evidence type="ECO:0000259" key="2">
    <source>
        <dbReference type="Pfam" id="PF01370"/>
    </source>
</evidence>
<dbReference type="PANTHER" id="PTHR11092:SF0">
    <property type="entry name" value="EPIMERASE FAMILY PROTEIN SDR39U1"/>
    <property type="match status" value="1"/>
</dbReference>
<accession>A0ABQ6HFR2</accession>
<evidence type="ECO:0000256" key="1">
    <source>
        <dbReference type="ARBA" id="ARBA00009353"/>
    </source>
</evidence>
<comment type="similarity">
    <text evidence="1">Belongs to the NAD(P)-dependent epimerase/dehydratase family. SDR39U1 subfamily.</text>
</comment>
<reference evidence="4 5" key="1">
    <citation type="submission" date="2023-03" db="EMBL/GenBank/DDBJ databases">
        <title>Thalassotalea loyana LMG 22536T draft genome sequence.</title>
        <authorList>
            <person name="Sawabe T."/>
        </authorList>
    </citation>
    <scope>NUCLEOTIDE SEQUENCE [LARGE SCALE GENOMIC DNA]</scope>
    <source>
        <strain evidence="4 5">LMG 22536</strain>
    </source>
</reference>
<dbReference type="InterPro" id="IPR036291">
    <property type="entry name" value="NAD(P)-bd_dom_sf"/>
</dbReference>
<feature type="domain" description="NAD-dependent epimerase/dehydratase" evidence="2">
    <location>
        <begin position="4"/>
        <end position="218"/>
    </location>
</feature>
<dbReference type="Pfam" id="PF08338">
    <property type="entry name" value="DUF1731"/>
    <property type="match status" value="1"/>
</dbReference>
<dbReference type="PANTHER" id="PTHR11092">
    <property type="entry name" value="SUGAR NUCLEOTIDE EPIMERASE RELATED"/>
    <property type="match status" value="1"/>
</dbReference>
<dbReference type="InterPro" id="IPR013549">
    <property type="entry name" value="DUF1731"/>
</dbReference>
<dbReference type="NCBIfam" id="TIGR01777">
    <property type="entry name" value="yfcH"/>
    <property type="match status" value="1"/>
</dbReference>
<comment type="caution">
    <text evidence="4">The sequence shown here is derived from an EMBL/GenBank/DDBJ whole genome shotgun (WGS) entry which is preliminary data.</text>
</comment>
<evidence type="ECO:0000313" key="4">
    <source>
        <dbReference type="EMBL" id="GLX86937.1"/>
    </source>
</evidence>
<evidence type="ECO:0000313" key="5">
    <source>
        <dbReference type="Proteomes" id="UP001157134"/>
    </source>
</evidence>